<proteinExistence type="predicted"/>
<sequence length="341" mass="36316">MPAATAPILAPYTSPPPRHSLSLITSLLGTTSNWLVLRFICDALYSASQLAPRGPAAGAGIEDESQAPGEGKGPLRIVLVSFLRGWDFWKGEGKRLGIDLARLALQGKFVFVDGLTGLFSTANQNLSKLTPPASMSPAVHSTTAPHRLANRSHTASQETNVPTKLQWSNTGGVEAIERAIISAIDSVNSSAGEDDRITATSNTLLIVDQPDMLLAATGVESKVGALEVKDMITCLRQHAHSTLVTLAADSPFINYGESGTPLETEHASLVIGMAYQARMVMQLRGLETGAARDVSGVMQIAKGRLCSHADQRDLDSDDLEPIEILYYVQGDGTVRVFGRGE</sequence>
<protein>
    <submittedName>
        <fullName evidence="1">Uncharacterized protein</fullName>
    </submittedName>
</protein>
<organism evidence="1">
    <name type="scientific">Ophidiomyces ophidiicola</name>
    <dbReference type="NCBI Taxonomy" id="1387563"/>
    <lineage>
        <taxon>Eukaryota</taxon>
        <taxon>Fungi</taxon>
        <taxon>Dikarya</taxon>
        <taxon>Ascomycota</taxon>
        <taxon>Pezizomycotina</taxon>
        <taxon>Eurotiomycetes</taxon>
        <taxon>Eurotiomycetidae</taxon>
        <taxon>Onygenales</taxon>
        <taxon>Onygenaceae</taxon>
        <taxon>Ophidiomyces</taxon>
    </lineage>
</organism>
<accession>A0ACB8UYT6</accession>
<dbReference type="EMBL" id="JALBCA010000030">
    <property type="protein sequence ID" value="KAI2388538.1"/>
    <property type="molecule type" value="Genomic_DNA"/>
</dbReference>
<comment type="caution">
    <text evidence="1">The sequence shown here is derived from an EMBL/GenBank/DDBJ whole genome shotgun (WGS) entry which is preliminary data.</text>
</comment>
<evidence type="ECO:0000313" key="1">
    <source>
        <dbReference type="EMBL" id="KAI2388538.1"/>
    </source>
</evidence>
<reference evidence="1" key="1">
    <citation type="journal article" date="2022" name="bioRxiv">
        <title>Population genetic analysis of Ophidiomyces ophidiicola, the causative agent of snake fungal disease, indicates recent introductions to the USA.</title>
        <authorList>
            <person name="Ladner J.T."/>
            <person name="Palmer J.M."/>
            <person name="Ettinger C.L."/>
            <person name="Stajich J.E."/>
            <person name="Farrell T.M."/>
            <person name="Glorioso B.M."/>
            <person name="Lawson B."/>
            <person name="Price S.J."/>
            <person name="Stengle A.G."/>
            <person name="Grear D.A."/>
            <person name="Lorch J.M."/>
        </authorList>
    </citation>
    <scope>NUCLEOTIDE SEQUENCE</scope>
    <source>
        <strain evidence="1">NWHC 24266-5</strain>
    </source>
</reference>
<name>A0ACB8UYT6_9EURO</name>
<gene>
    <name evidence="1" type="ORF">LOY88_002521</name>
</gene>